<protein>
    <submittedName>
        <fullName evidence="1">Uncharacterized protein</fullName>
    </submittedName>
</protein>
<dbReference type="EMBL" id="MU842827">
    <property type="protein sequence ID" value="KAK2032836.1"/>
    <property type="molecule type" value="Genomic_DNA"/>
</dbReference>
<gene>
    <name evidence="1" type="ORF">LX32DRAFT_157257</name>
</gene>
<dbReference type="Proteomes" id="UP001232148">
    <property type="component" value="Unassembled WGS sequence"/>
</dbReference>
<name>A0AAD9HPD0_9PEZI</name>
<dbReference type="AlphaFoldDB" id="A0AAD9HPD0"/>
<sequence length="103" mass="12062">MFLMAEWHDQRISHVFPKIIFLSRRLSLYLKSLLSSAMRDTCRFLLCERWECDGEGTYCAFPQDFFSLVFFVSFFYGLVIPTSHEHFPYAVISLNLSGAEADF</sequence>
<evidence type="ECO:0000313" key="1">
    <source>
        <dbReference type="EMBL" id="KAK2032836.1"/>
    </source>
</evidence>
<comment type="caution">
    <text evidence="1">The sequence shown here is derived from an EMBL/GenBank/DDBJ whole genome shotgun (WGS) entry which is preliminary data.</text>
</comment>
<proteinExistence type="predicted"/>
<reference evidence="1" key="1">
    <citation type="submission" date="2021-06" db="EMBL/GenBank/DDBJ databases">
        <title>Comparative genomics, transcriptomics and evolutionary studies reveal genomic signatures of adaptation to plant cell wall in hemibiotrophic fungi.</title>
        <authorList>
            <consortium name="DOE Joint Genome Institute"/>
            <person name="Baroncelli R."/>
            <person name="Diaz J.F."/>
            <person name="Benocci T."/>
            <person name="Peng M."/>
            <person name="Battaglia E."/>
            <person name="Haridas S."/>
            <person name="Andreopoulos W."/>
            <person name="Labutti K."/>
            <person name="Pangilinan J."/>
            <person name="Floch G.L."/>
            <person name="Makela M.R."/>
            <person name="Henrissat B."/>
            <person name="Grigoriev I.V."/>
            <person name="Crouch J.A."/>
            <person name="De Vries R.P."/>
            <person name="Sukno S.A."/>
            <person name="Thon M.R."/>
        </authorList>
    </citation>
    <scope>NUCLEOTIDE SEQUENCE</scope>
    <source>
        <strain evidence="1">MAFF235873</strain>
    </source>
</reference>
<keyword evidence="2" id="KW-1185">Reference proteome</keyword>
<evidence type="ECO:0000313" key="2">
    <source>
        <dbReference type="Proteomes" id="UP001232148"/>
    </source>
</evidence>
<accession>A0AAD9HPD0</accession>
<organism evidence="1 2">
    <name type="scientific">Colletotrichum zoysiae</name>
    <dbReference type="NCBI Taxonomy" id="1216348"/>
    <lineage>
        <taxon>Eukaryota</taxon>
        <taxon>Fungi</taxon>
        <taxon>Dikarya</taxon>
        <taxon>Ascomycota</taxon>
        <taxon>Pezizomycotina</taxon>
        <taxon>Sordariomycetes</taxon>
        <taxon>Hypocreomycetidae</taxon>
        <taxon>Glomerellales</taxon>
        <taxon>Glomerellaceae</taxon>
        <taxon>Colletotrichum</taxon>
        <taxon>Colletotrichum graminicola species complex</taxon>
    </lineage>
</organism>